<dbReference type="EMBL" id="AZEY01000093">
    <property type="protein sequence ID" value="KRL64238.1"/>
    <property type="molecule type" value="Genomic_DNA"/>
</dbReference>
<comment type="caution">
    <text evidence="1">The sequence shown here is derived from an EMBL/GenBank/DDBJ whole genome shotgun (WGS) entry which is preliminary data.</text>
</comment>
<dbReference type="RefSeq" id="WP_057865694.1">
    <property type="nucleotide sequence ID" value="NZ_AZEY01000093.1"/>
</dbReference>
<gene>
    <name evidence="1" type="ORF">FC85_GL001253</name>
</gene>
<dbReference type="STRING" id="1423739.FC85_GL001253"/>
<organism evidence="1 2">
    <name type="scientific">Lentilactobacillus diolivorans DSM 14421</name>
    <dbReference type="NCBI Taxonomy" id="1423739"/>
    <lineage>
        <taxon>Bacteria</taxon>
        <taxon>Bacillati</taxon>
        <taxon>Bacillota</taxon>
        <taxon>Bacilli</taxon>
        <taxon>Lactobacillales</taxon>
        <taxon>Lactobacillaceae</taxon>
        <taxon>Lentilactobacillus</taxon>
    </lineage>
</organism>
<protein>
    <submittedName>
        <fullName evidence="1">Uncharacterized protein</fullName>
    </submittedName>
</protein>
<name>A0A0R1S6W4_9LACO</name>
<dbReference type="PATRIC" id="fig|1423739.3.peg.1309"/>
<proteinExistence type="predicted"/>
<sequence>MNSADLFFIFCDDQQFRRAKAIKNILIGRRTVSNLYWALEYNLLDYVDSLHGINFDDIDHTLHRLQQQKLLLLDDQMRVKLTTSGMMKRQQILSKLLPLKYLKIASQYDVSRFLQRFVFATQIVSEYSYSNRKYYPQSISFFEDQLIKKWFIQNKGQQLPELFHQLLTDFLNWVNRDDLATILVESLSGHHFSGKTEEQISNQQQVSPLVIQICWRQLYSCLLLEIFKKKVNEPLTALTTNLRRPIISNSSRQTYDLFIHHPEESTAIIASKRRIKITTVYEHLIEAAIFLPISQFPFQRLINPQIMDKLEFNQPALLGEWSYRDAVNKIPQLQFFEFRLYQILRRKQVNGKST</sequence>
<dbReference type="AlphaFoldDB" id="A0A0R1S6W4"/>
<dbReference type="Proteomes" id="UP000052013">
    <property type="component" value="Unassembled WGS sequence"/>
</dbReference>
<accession>A0A0R1S6W4</accession>
<evidence type="ECO:0000313" key="1">
    <source>
        <dbReference type="EMBL" id="KRL64238.1"/>
    </source>
</evidence>
<reference evidence="1 2" key="1">
    <citation type="journal article" date="2015" name="Genome Announc.">
        <title>Expanding the biotechnology potential of lactobacilli through comparative genomics of 213 strains and associated genera.</title>
        <authorList>
            <person name="Sun Z."/>
            <person name="Harris H.M."/>
            <person name="McCann A."/>
            <person name="Guo C."/>
            <person name="Argimon S."/>
            <person name="Zhang W."/>
            <person name="Yang X."/>
            <person name="Jeffery I.B."/>
            <person name="Cooney J.C."/>
            <person name="Kagawa T.F."/>
            <person name="Liu W."/>
            <person name="Song Y."/>
            <person name="Salvetti E."/>
            <person name="Wrobel A."/>
            <person name="Rasinkangas P."/>
            <person name="Parkhill J."/>
            <person name="Rea M.C."/>
            <person name="O'Sullivan O."/>
            <person name="Ritari J."/>
            <person name="Douillard F.P."/>
            <person name="Paul Ross R."/>
            <person name="Yang R."/>
            <person name="Briner A.E."/>
            <person name="Felis G.E."/>
            <person name="de Vos W.M."/>
            <person name="Barrangou R."/>
            <person name="Klaenhammer T.R."/>
            <person name="Caufield P.W."/>
            <person name="Cui Y."/>
            <person name="Zhang H."/>
            <person name="O'Toole P.W."/>
        </authorList>
    </citation>
    <scope>NUCLEOTIDE SEQUENCE [LARGE SCALE GENOMIC DNA]</scope>
    <source>
        <strain evidence="1 2">DSM 14421</strain>
    </source>
</reference>
<evidence type="ECO:0000313" key="2">
    <source>
        <dbReference type="Proteomes" id="UP000052013"/>
    </source>
</evidence>